<name>X0UU25_9ZZZZ</name>
<accession>X0UU25</accession>
<dbReference type="AlphaFoldDB" id="X0UU25"/>
<protein>
    <submittedName>
        <fullName evidence="1">Uncharacterized protein</fullName>
    </submittedName>
</protein>
<organism evidence="1">
    <name type="scientific">marine sediment metagenome</name>
    <dbReference type="NCBI Taxonomy" id="412755"/>
    <lineage>
        <taxon>unclassified sequences</taxon>
        <taxon>metagenomes</taxon>
        <taxon>ecological metagenomes</taxon>
    </lineage>
</organism>
<sequence length="86" mass="10187">MKVVHYAFGNCINIFASNTMDWKRVTCKKCQLDKEQIINERIATLHHRFIRAEENVHNFQNQANSWSEIAKIVKKEIERLNITLSK</sequence>
<gene>
    <name evidence="1" type="ORF">S01H1_40022</name>
</gene>
<comment type="caution">
    <text evidence="1">The sequence shown here is derived from an EMBL/GenBank/DDBJ whole genome shotgun (WGS) entry which is preliminary data.</text>
</comment>
<reference evidence="1" key="1">
    <citation type="journal article" date="2014" name="Front. Microbiol.">
        <title>High frequency of phylogenetically diverse reductive dehalogenase-homologous genes in deep subseafloor sedimentary metagenomes.</title>
        <authorList>
            <person name="Kawai M."/>
            <person name="Futagami T."/>
            <person name="Toyoda A."/>
            <person name="Takaki Y."/>
            <person name="Nishi S."/>
            <person name="Hori S."/>
            <person name="Arai W."/>
            <person name="Tsubouchi T."/>
            <person name="Morono Y."/>
            <person name="Uchiyama I."/>
            <person name="Ito T."/>
            <person name="Fujiyama A."/>
            <person name="Inagaki F."/>
            <person name="Takami H."/>
        </authorList>
    </citation>
    <scope>NUCLEOTIDE SEQUENCE</scope>
    <source>
        <strain evidence="1">Expedition CK06-06</strain>
    </source>
</reference>
<dbReference type="EMBL" id="BARS01025313">
    <property type="protein sequence ID" value="GAG02717.1"/>
    <property type="molecule type" value="Genomic_DNA"/>
</dbReference>
<proteinExistence type="predicted"/>
<evidence type="ECO:0000313" key="1">
    <source>
        <dbReference type="EMBL" id="GAG02717.1"/>
    </source>
</evidence>